<evidence type="ECO:0000256" key="8">
    <source>
        <dbReference type="ARBA" id="ARBA00023004"/>
    </source>
</evidence>
<keyword evidence="5" id="KW-0547">Nucleotide-binding</keyword>
<dbReference type="Proteomes" id="UP000326912">
    <property type="component" value="Unassembled WGS sequence"/>
</dbReference>
<keyword evidence="9" id="KW-0411">Iron-sulfur</keyword>
<keyword evidence="6" id="KW-0418">Kinase</keyword>
<dbReference type="SUPFAM" id="SSF50022">
    <property type="entry name" value="ISP domain"/>
    <property type="match status" value="1"/>
</dbReference>
<gene>
    <name evidence="14" type="ORF">KDW_36760</name>
</gene>
<accession>A0A5J4KJ41</accession>
<dbReference type="Gene3D" id="1.10.510.10">
    <property type="entry name" value="Transferase(Phosphotransferase) domain 1"/>
    <property type="match status" value="1"/>
</dbReference>
<keyword evidence="11" id="KW-0812">Transmembrane</keyword>
<feature type="compositionally biased region" description="Low complexity" evidence="10">
    <location>
        <begin position="406"/>
        <end position="420"/>
    </location>
</feature>
<dbReference type="Pfam" id="PF00069">
    <property type="entry name" value="Pkinase"/>
    <property type="match status" value="1"/>
</dbReference>
<dbReference type="PANTHER" id="PTHR43289:SF6">
    <property type="entry name" value="SERINE_THREONINE-PROTEIN KINASE NEKL-3"/>
    <property type="match status" value="1"/>
</dbReference>
<dbReference type="Pfam" id="PF00355">
    <property type="entry name" value="Rieske"/>
    <property type="match status" value="1"/>
</dbReference>
<evidence type="ECO:0000256" key="10">
    <source>
        <dbReference type="SAM" id="MobiDB-lite"/>
    </source>
</evidence>
<keyword evidence="11" id="KW-1133">Transmembrane helix</keyword>
<dbReference type="GO" id="GO:0051537">
    <property type="term" value="F:2 iron, 2 sulfur cluster binding"/>
    <property type="evidence" value="ECO:0007669"/>
    <property type="project" value="UniProtKB-KW"/>
</dbReference>
<dbReference type="EMBL" id="BKZW01000001">
    <property type="protein sequence ID" value="GER89514.1"/>
    <property type="molecule type" value="Genomic_DNA"/>
</dbReference>
<dbReference type="InterPro" id="IPR017941">
    <property type="entry name" value="Rieske_2Fe-2S"/>
</dbReference>
<evidence type="ECO:0000256" key="5">
    <source>
        <dbReference type="ARBA" id="ARBA00022741"/>
    </source>
</evidence>
<evidence type="ECO:0000313" key="14">
    <source>
        <dbReference type="EMBL" id="GER89514.1"/>
    </source>
</evidence>
<evidence type="ECO:0000256" key="1">
    <source>
        <dbReference type="ARBA" id="ARBA00012513"/>
    </source>
</evidence>
<evidence type="ECO:0000256" key="3">
    <source>
        <dbReference type="ARBA" id="ARBA00022714"/>
    </source>
</evidence>
<dbReference type="SUPFAM" id="SSF56112">
    <property type="entry name" value="Protein kinase-like (PK-like)"/>
    <property type="match status" value="1"/>
</dbReference>
<evidence type="ECO:0000313" key="15">
    <source>
        <dbReference type="Proteomes" id="UP000326912"/>
    </source>
</evidence>
<keyword evidence="3" id="KW-0001">2Fe-2S</keyword>
<evidence type="ECO:0000256" key="11">
    <source>
        <dbReference type="SAM" id="Phobius"/>
    </source>
</evidence>
<proteinExistence type="predicted"/>
<dbReference type="GO" id="GO:0016705">
    <property type="term" value="F:oxidoreductase activity, acting on paired donors, with incorporation or reduction of molecular oxygen"/>
    <property type="evidence" value="ECO:0007669"/>
    <property type="project" value="UniProtKB-ARBA"/>
</dbReference>
<dbReference type="GO" id="GO:0004497">
    <property type="term" value="F:monooxygenase activity"/>
    <property type="evidence" value="ECO:0007669"/>
    <property type="project" value="UniProtKB-ARBA"/>
</dbReference>
<protein>
    <recommendedName>
        <fullName evidence="1">non-specific serine/threonine protein kinase</fullName>
        <ecNumber evidence="1">2.7.11.1</ecNumber>
    </recommendedName>
</protein>
<evidence type="ECO:0000256" key="6">
    <source>
        <dbReference type="ARBA" id="ARBA00022777"/>
    </source>
</evidence>
<dbReference type="Gene3D" id="2.102.10.10">
    <property type="entry name" value="Rieske [2Fe-2S] iron-sulphur domain"/>
    <property type="match status" value="1"/>
</dbReference>
<keyword evidence="7" id="KW-0067">ATP-binding</keyword>
<feature type="transmembrane region" description="Helical" evidence="11">
    <location>
        <begin position="364"/>
        <end position="390"/>
    </location>
</feature>
<dbReference type="InterPro" id="IPR011009">
    <property type="entry name" value="Kinase-like_dom_sf"/>
</dbReference>
<comment type="caution">
    <text evidence="14">The sequence shown here is derived from an EMBL/GenBank/DDBJ whole genome shotgun (WGS) entry which is preliminary data.</text>
</comment>
<evidence type="ECO:0000259" key="13">
    <source>
        <dbReference type="PROSITE" id="PS51296"/>
    </source>
</evidence>
<dbReference type="InterPro" id="IPR000719">
    <property type="entry name" value="Prot_kinase_dom"/>
</dbReference>
<name>A0A5J4KJ41_9CHLR</name>
<evidence type="ECO:0000256" key="9">
    <source>
        <dbReference type="ARBA" id="ARBA00023014"/>
    </source>
</evidence>
<dbReference type="EC" id="2.7.11.1" evidence="1"/>
<keyword evidence="11" id="KW-0472">Membrane</keyword>
<evidence type="ECO:0000259" key="12">
    <source>
        <dbReference type="PROSITE" id="PS50011"/>
    </source>
</evidence>
<feature type="region of interest" description="Disordered" evidence="10">
    <location>
        <begin position="395"/>
        <end position="469"/>
    </location>
</feature>
<dbReference type="AlphaFoldDB" id="A0A5J4KJ41"/>
<dbReference type="PROSITE" id="PS50011">
    <property type="entry name" value="PROTEIN_KINASE_DOM"/>
    <property type="match status" value="1"/>
</dbReference>
<reference evidence="14 15" key="1">
    <citation type="submission" date="2019-10" db="EMBL/GenBank/DDBJ databases">
        <title>Dictyobacter vulcani sp. nov., within the class Ktedonobacteria, isolated from soil of volcanic Mt. Zao.</title>
        <authorList>
            <person name="Zheng Y."/>
            <person name="Wang C.M."/>
            <person name="Sakai Y."/>
            <person name="Abe K."/>
            <person name="Yokota A."/>
            <person name="Yabe S."/>
        </authorList>
    </citation>
    <scope>NUCLEOTIDE SEQUENCE [LARGE SCALE GENOMIC DNA]</scope>
    <source>
        <strain evidence="14 15">W12</strain>
    </source>
</reference>
<dbReference type="CDD" id="cd14014">
    <property type="entry name" value="STKc_PknB_like"/>
    <property type="match status" value="1"/>
</dbReference>
<evidence type="ECO:0000256" key="7">
    <source>
        <dbReference type="ARBA" id="ARBA00022840"/>
    </source>
</evidence>
<dbReference type="GO" id="GO:0046872">
    <property type="term" value="F:metal ion binding"/>
    <property type="evidence" value="ECO:0007669"/>
    <property type="project" value="UniProtKB-KW"/>
</dbReference>
<dbReference type="RefSeq" id="WP_151757248.1">
    <property type="nucleotide sequence ID" value="NZ_BKZW01000001.1"/>
</dbReference>
<keyword evidence="15" id="KW-1185">Reference proteome</keyword>
<sequence>MQVADSQGEQFIGQTLGPYTLERLVGQGQWNAVYQAQQQTPNRSVLLTLFFLPETYSASARKRFIERLYREGAILVRLNHPHILPLLDVGDHDGHTYAVTPLIAGTSLASILQHQGYFSPEQALEIVKPLAQALNYAHQTGVTHGALSTSNVLFDADQQVRLVRFGFNRLGGIQGIETASSPYPQLLSIANTPLTGLDYFAPEVVQGALATPHADIYATGMLLFELLTGKLPFKKVHSVDDVQQRLQVTVPALSSLRPDISPNIDLVIQQATKRDPAQRIQTVDQLARAFEKALYAPITHATPQSNQQTVDQHNESLFDWLNQELTMPTNASASAAFAEGITSSAIKTPRRQPATRPAKSRRQVVALLATGGVATVAALGLGSVGMAYVFRTQSTPSSSVASVKHPAATTPASSKTAVPTKKVKNAPTPAPQTVPQTQPTTAPTPQVVQTPVTPPTPTPTPVPTAPPAPAHTGTVIGSTGMGTNTAKSFTNPANGDASTLIHLPNNNFVAYEIACTHRGVPVYYDSNTQTLVCPAHGAIFDPAQGGKAIQGPATRPLSPVSIRVNADGTLTTG</sequence>
<organism evidence="14 15">
    <name type="scientific">Dictyobacter vulcani</name>
    <dbReference type="NCBI Taxonomy" id="2607529"/>
    <lineage>
        <taxon>Bacteria</taxon>
        <taxon>Bacillati</taxon>
        <taxon>Chloroflexota</taxon>
        <taxon>Ktedonobacteria</taxon>
        <taxon>Ktedonobacterales</taxon>
        <taxon>Dictyobacteraceae</taxon>
        <taxon>Dictyobacter</taxon>
    </lineage>
</organism>
<feature type="domain" description="Rieske" evidence="13">
    <location>
        <begin position="473"/>
        <end position="571"/>
    </location>
</feature>
<feature type="compositionally biased region" description="Pro residues" evidence="10">
    <location>
        <begin position="452"/>
        <end position="469"/>
    </location>
</feature>
<evidence type="ECO:0000256" key="4">
    <source>
        <dbReference type="ARBA" id="ARBA00022723"/>
    </source>
</evidence>
<dbReference type="PROSITE" id="PS51296">
    <property type="entry name" value="RIESKE"/>
    <property type="match status" value="1"/>
</dbReference>
<keyword evidence="4" id="KW-0479">Metal-binding</keyword>
<evidence type="ECO:0000256" key="2">
    <source>
        <dbReference type="ARBA" id="ARBA00022679"/>
    </source>
</evidence>
<dbReference type="InterPro" id="IPR036922">
    <property type="entry name" value="Rieske_2Fe-2S_sf"/>
</dbReference>
<dbReference type="GO" id="GO:0004674">
    <property type="term" value="F:protein serine/threonine kinase activity"/>
    <property type="evidence" value="ECO:0007669"/>
    <property type="project" value="UniProtKB-EC"/>
</dbReference>
<feature type="domain" description="Protein kinase" evidence="12">
    <location>
        <begin position="19"/>
        <end position="291"/>
    </location>
</feature>
<keyword evidence="8" id="KW-0408">Iron</keyword>
<dbReference type="GO" id="GO:0005524">
    <property type="term" value="F:ATP binding"/>
    <property type="evidence" value="ECO:0007669"/>
    <property type="project" value="UniProtKB-KW"/>
</dbReference>
<dbReference type="PANTHER" id="PTHR43289">
    <property type="entry name" value="MITOGEN-ACTIVATED PROTEIN KINASE KINASE KINASE 20-RELATED"/>
    <property type="match status" value="1"/>
</dbReference>
<keyword evidence="2" id="KW-0808">Transferase</keyword>
<feature type="compositionally biased region" description="Low complexity" evidence="10">
    <location>
        <begin position="431"/>
        <end position="451"/>
    </location>
</feature>
<dbReference type="Gene3D" id="3.30.200.20">
    <property type="entry name" value="Phosphorylase Kinase, domain 1"/>
    <property type="match status" value="1"/>
</dbReference>